<dbReference type="Gene3D" id="1.10.10.60">
    <property type="entry name" value="Homeodomain-like"/>
    <property type="match status" value="1"/>
</dbReference>
<dbReference type="Gene3D" id="1.10.357.10">
    <property type="entry name" value="Tetracycline Repressor, domain 2"/>
    <property type="match status" value="1"/>
</dbReference>
<proteinExistence type="predicted"/>
<evidence type="ECO:0000313" key="5">
    <source>
        <dbReference type="EMBL" id="MCM2675797.1"/>
    </source>
</evidence>
<accession>A0ABT0XIR3</accession>
<keyword evidence="2 3" id="KW-0238">DNA-binding</keyword>
<sequence>MASSRKQKAIETRERLVKAGEAIFLEQGFQKTTIAQIIKKAETGYGTAYVYFKNKDELLIELMQTMMNFFYQVSELSFEPSTKEEAKELIVYQTKEFLSLAISYKSLMQVIKEAIGYSNAVEDQWTSIRLRFIEGITNDITYAQTQGLVAKDINPHYAAKSWFYTNEMFMWEFVCSKEKDDLDVVINTITDMYINGLYE</sequence>
<dbReference type="PRINTS" id="PR00455">
    <property type="entry name" value="HTHTETR"/>
</dbReference>
<evidence type="ECO:0000313" key="6">
    <source>
        <dbReference type="Proteomes" id="UP001203665"/>
    </source>
</evidence>
<dbReference type="EMBL" id="JAMQJY010000001">
    <property type="protein sequence ID" value="MCM2675797.1"/>
    <property type="molecule type" value="Genomic_DNA"/>
</dbReference>
<dbReference type="SUPFAM" id="SSF48498">
    <property type="entry name" value="Tetracyclin repressor-like, C-terminal domain"/>
    <property type="match status" value="1"/>
</dbReference>
<dbReference type="PANTHER" id="PTHR43479:SF7">
    <property type="entry name" value="TETR-FAMILY TRANSCRIPTIONAL REGULATOR"/>
    <property type="match status" value="1"/>
</dbReference>
<dbReference type="InterPro" id="IPR009057">
    <property type="entry name" value="Homeodomain-like_sf"/>
</dbReference>
<evidence type="ECO:0000256" key="2">
    <source>
        <dbReference type="ARBA" id="ARBA00023125"/>
    </source>
</evidence>
<dbReference type="InterPro" id="IPR050624">
    <property type="entry name" value="HTH-type_Tx_Regulator"/>
</dbReference>
<comment type="caution">
    <text evidence="5">The sequence shown here is derived from an EMBL/GenBank/DDBJ whole genome shotgun (WGS) entry which is preliminary data.</text>
</comment>
<evidence type="ECO:0000259" key="4">
    <source>
        <dbReference type="PROSITE" id="PS50977"/>
    </source>
</evidence>
<name>A0ABT0XIR3_9BACI</name>
<reference evidence="5" key="1">
    <citation type="submission" date="2022-06" db="EMBL/GenBank/DDBJ databases">
        <title>Alkalicoccobacillus porphyridii sp. nov., isolated from a marine red alga, Porphyridium purpureum and reclassification of Shouchella plakortidis and Shouchella gibsonii as Alkalicoccobacillus plakortidis comb. nov. and Alkalicoccobacillus gibsonii comb. nov.</title>
        <authorList>
            <person name="Kim K.H."/>
            <person name="Lee J.K."/>
            <person name="Han D.M."/>
            <person name="Baek J.H."/>
            <person name="Jeon C.O."/>
        </authorList>
    </citation>
    <scope>NUCLEOTIDE SEQUENCE</scope>
    <source>
        <strain evidence="5">DSM 19153</strain>
    </source>
</reference>
<evidence type="ECO:0000256" key="3">
    <source>
        <dbReference type="PROSITE-ProRule" id="PRU00335"/>
    </source>
</evidence>
<feature type="domain" description="HTH tetR-type" evidence="4">
    <location>
        <begin position="10"/>
        <end position="70"/>
    </location>
</feature>
<dbReference type="PANTHER" id="PTHR43479">
    <property type="entry name" value="ACREF/ENVCD OPERON REPRESSOR-RELATED"/>
    <property type="match status" value="1"/>
</dbReference>
<dbReference type="InterPro" id="IPR001647">
    <property type="entry name" value="HTH_TetR"/>
</dbReference>
<dbReference type="Proteomes" id="UP001203665">
    <property type="component" value="Unassembled WGS sequence"/>
</dbReference>
<evidence type="ECO:0000256" key="1">
    <source>
        <dbReference type="ARBA" id="ARBA00022491"/>
    </source>
</evidence>
<dbReference type="RefSeq" id="WP_251606998.1">
    <property type="nucleotide sequence ID" value="NZ_JAMQJY010000001.1"/>
</dbReference>
<keyword evidence="6" id="KW-1185">Reference proteome</keyword>
<dbReference type="Pfam" id="PF00440">
    <property type="entry name" value="TetR_N"/>
    <property type="match status" value="1"/>
</dbReference>
<dbReference type="InterPro" id="IPR036271">
    <property type="entry name" value="Tet_transcr_reg_TetR-rel_C_sf"/>
</dbReference>
<organism evidence="5 6">
    <name type="scientific">Alkalicoccobacillus plakortidis</name>
    <dbReference type="NCBI Taxonomy" id="444060"/>
    <lineage>
        <taxon>Bacteria</taxon>
        <taxon>Bacillati</taxon>
        <taxon>Bacillota</taxon>
        <taxon>Bacilli</taxon>
        <taxon>Bacillales</taxon>
        <taxon>Bacillaceae</taxon>
        <taxon>Alkalicoccobacillus</taxon>
    </lineage>
</organism>
<feature type="DNA-binding region" description="H-T-H motif" evidence="3">
    <location>
        <begin position="33"/>
        <end position="52"/>
    </location>
</feature>
<gene>
    <name evidence="5" type="ORF">NDM98_10025</name>
</gene>
<protein>
    <submittedName>
        <fullName evidence="5">TetR/AcrR family transcriptional regulator</fullName>
    </submittedName>
</protein>
<dbReference type="PROSITE" id="PS50977">
    <property type="entry name" value="HTH_TETR_2"/>
    <property type="match status" value="1"/>
</dbReference>
<dbReference type="SUPFAM" id="SSF46689">
    <property type="entry name" value="Homeodomain-like"/>
    <property type="match status" value="1"/>
</dbReference>
<keyword evidence="1" id="KW-0678">Repressor</keyword>